<organism evidence="3 4">
    <name type="scientific">Eleutherodactylus coqui</name>
    <name type="common">Puerto Rican coqui</name>
    <dbReference type="NCBI Taxonomy" id="57060"/>
    <lineage>
        <taxon>Eukaryota</taxon>
        <taxon>Metazoa</taxon>
        <taxon>Chordata</taxon>
        <taxon>Craniata</taxon>
        <taxon>Vertebrata</taxon>
        <taxon>Euteleostomi</taxon>
        <taxon>Amphibia</taxon>
        <taxon>Batrachia</taxon>
        <taxon>Anura</taxon>
        <taxon>Neobatrachia</taxon>
        <taxon>Hyloidea</taxon>
        <taxon>Eleutherodactylidae</taxon>
        <taxon>Eleutherodactylinae</taxon>
        <taxon>Eleutherodactylus</taxon>
        <taxon>Eleutherodactylus</taxon>
    </lineage>
</organism>
<reference evidence="3" key="1">
    <citation type="thesis" date="2020" institute="ProQuest LLC" country="789 East Eisenhower Parkway, Ann Arbor, MI, USA">
        <title>Comparative Genomics and Chromosome Evolution.</title>
        <authorList>
            <person name="Mudd A.B."/>
        </authorList>
    </citation>
    <scope>NUCLEOTIDE SEQUENCE</scope>
    <source>
        <strain evidence="3">HN-11 Male</strain>
        <tissue evidence="3">Kidney and liver</tissue>
    </source>
</reference>
<sequence length="187" mass="22183">ASHYYLHKRYFLWFLHLFIFFPFRLRHPSIVCWDPPYERVFLMNLPRMDGKRKEMAESLLHLTLEIFHQLTGEDYTAVKKTSSERWQNFVSEGHGRTLSPITGPSTHHPIHEDFNGQKILEHVLKMTELLTGEVPIRSQDVSVYFSMKEWEYLEGHKDLYKEVMMEDQQPLTSQGNRHIAVHVTLST</sequence>
<dbReference type="PROSITE" id="PS50805">
    <property type="entry name" value="KRAB"/>
    <property type="match status" value="1"/>
</dbReference>
<protein>
    <recommendedName>
        <fullName evidence="2">KRAB domain-containing protein</fullName>
    </recommendedName>
</protein>
<gene>
    <name evidence="3" type="ORF">GDO78_018065</name>
</gene>
<dbReference type="Pfam" id="PF01352">
    <property type="entry name" value="KRAB"/>
    <property type="match status" value="1"/>
</dbReference>
<name>A0A8J6B5L5_ELECQ</name>
<dbReference type="CDD" id="cd07765">
    <property type="entry name" value="KRAB_A-box"/>
    <property type="match status" value="1"/>
</dbReference>
<proteinExistence type="predicted"/>
<dbReference type="Gene3D" id="6.10.140.140">
    <property type="match status" value="1"/>
</dbReference>
<evidence type="ECO:0000256" key="1">
    <source>
        <dbReference type="SAM" id="SignalP"/>
    </source>
</evidence>
<accession>A0A8J6B5L5</accession>
<dbReference type="InterPro" id="IPR036051">
    <property type="entry name" value="KRAB_dom_sf"/>
</dbReference>
<dbReference type="SUPFAM" id="SSF109640">
    <property type="entry name" value="KRAB domain (Kruppel-associated box)"/>
    <property type="match status" value="1"/>
</dbReference>
<feature type="signal peptide" evidence="1">
    <location>
        <begin position="1"/>
        <end position="26"/>
    </location>
</feature>
<keyword evidence="1" id="KW-0732">Signal</keyword>
<comment type="caution">
    <text evidence="3">The sequence shown here is derived from an EMBL/GenBank/DDBJ whole genome shotgun (WGS) entry which is preliminary data.</text>
</comment>
<dbReference type="Proteomes" id="UP000770717">
    <property type="component" value="Unassembled WGS sequence"/>
</dbReference>
<feature type="domain" description="KRAB" evidence="2">
    <location>
        <begin position="136"/>
        <end position="187"/>
    </location>
</feature>
<feature type="non-terminal residue" evidence="3">
    <location>
        <position position="187"/>
    </location>
</feature>
<dbReference type="GO" id="GO:0006355">
    <property type="term" value="P:regulation of DNA-templated transcription"/>
    <property type="evidence" value="ECO:0007669"/>
    <property type="project" value="InterPro"/>
</dbReference>
<dbReference type="InterPro" id="IPR001909">
    <property type="entry name" value="KRAB"/>
</dbReference>
<evidence type="ECO:0000313" key="4">
    <source>
        <dbReference type="Proteomes" id="UP000770717"/>
    </source>
</evidence>
<feature type="chain" id="PRO_5035213514" description="KRAB domain-containing protein" evidence="1">
    <location>
        <begin position="27"/>
        <end position="187"/>
    </location>
</feature>
<evidence type="ECO:0000259" key="2">
    <source>
        <dbReference type="PROSITE" id="PS50805"/>
    </source>
</evidence>
<keyword evidence="4" id="KW-1185">Reference proteome</keyword>
<evidence type="ECO:0000313" key="3">
    <source>
        <dbReference type="EMBL" id="KAG9461116.1"/>
    </source>
</evidence>
<dbReference type="EMBL" id="WNTK01028818">
    <property type="protein sequence ID" value="KAG9461116.1"/>
    <property type="molecule type" value="Genomic_DNA"/>
</dbReference>
<dbReference type="AlphaFoldDB" id="A0A8J6B5L5"/>